<keyword evidence="12" id="KW-1185">Reference proteome</keyword>
<evidence type="ECO:0000256" key="7">
    <source>
        <dbReference type="ARBA" id="ARBA00023295"/>
    </source>
</evidence>
<dbReference type="Pfam" id="PF13364">
    <property type="entry name" value="BetaGal_ABD2"/>
    <property type="match status" value="2"/>
</dbReference>
<accession>A0AAD6BZ50</accession>
<dbReference type="Gene3D" id="2.102.20.10">
    <property type="entry name" value="Beta-galactosidase, domain 2"/>
    <property type="match status" value="1"/>
</dbReference>
<dbReference type="EMBL" id="JAPVEA010000008">
    <property type="protein sequence ID" value="KAJ5439352.1"/>
    <property type="molecule type" value="Genomic_DNA"/>
</dbReference>
<reference evidence="11" key="1">
    <citation type="submission" date="2022-12" db="EMBL/GenBank/DDBJ databases">
        <authorList>
            <person name="Petersen C."/>
        </authorList>
    </citation>
    <scope>NUCLEOTIDE SEQUENCE</scope>
    <source>
        <strain evidence="11">IBT 16125</strain>
    </source>
</reference>
<dbReference type="PRINTS" id="PR00742">
    <property type="entry name" value="GLHYDRLASE35"/>
</dbReference>
<dbReference type="InterPro" id="IPR025300">
    <property type="entry name" value="BetaGal_jelly_roll_dom"/>
</dbReference>
<dbReference type="GO" id="GO:0005975">
    <property type="term" value="P:carbohydrate metabolic process"/>
    <property type="evidence" value="ECO:0007669"/>
    <property type="project" value="InterPro"/>
</dbReference>
<dbReference type="SUPFAM" id="SSF49785">
    <property type="entry name" value="Galactose-binding domain-like"/>
    <property type="match status" value="2"/>
</dbReference>
<dbReference type="InterPro" id="IPR001944">
    <property type="entry name" value="Glycoside_Hdrlase_35"/>
</dbReference>
<dbReference type="Gene3D" id="3.20.20.80">
    <property type="entry name" value="Glycosidases"/>
    <property type="match status" value="1"/>
</dbReference>
<proteinExistence type="inferred from homology"/>
<dbReference type="Gene3D" id="2.60.390.10">
    <property type="entry name" value="Beta-galactosidase, domain 3"/>
    <property type="match status" value="1"/>
</dbReference>
<comment type="catalytic activity">
    <reaction evidence="1">
        <text>Hydrolysis of terminal non-reducing beta-D-galactose residues in beta-D-galactosides.</text>
        <dbReference type="EC" id="3.2.1.23"/>
    </reaction>
</comment>
<dbReference type="InterPro" id="IPR037110">
    <property type="entry name" value="Betagal_dom2_sf"/>
</dbReference>
<evidence type="ECO:0000259" key="10">
    <source>
        <dbReference type="SMART" id="SM01029"/>
    </source>
</evidence>
<evidence type="ECO:0000256" key="4">
    <source>
        <dbReference type="ARBA" id="ARBA00022729"/>
    </source>
</evidence>
<dbReference type="Pfam" id="PF13363">
    <property type="entry name" value="BetaGal_dom3"/>
    <property type="match status" value="1"/>
</dbReference>
<keyword evidence="4 9" id="KW-0732">Signal</keyword>
<dbReference type="SUPFAM" id="SSF117100">
    <property type="entry name" value="Beta-galactosidase LacA, domain 3"/>
    <property type="match status" value="1"/>
</dbReference>
<evidence type="ECO:0000256" key="3">
    <source>
        <dbReference type="ARBA" id="ARBA00012756"/>
    </source>
</evidence>
<evidence type="ECO:0000256" key="8">
    <source>
        <dbReference type="RuleBase" id="RU003679"/>
    </source>
</evidence>
<dbReference type="Proteomes" id="UP001213681">
    <property type="component" value="Unassembled WGS sequence"/>
</dbReference>
<dbReference type="GeneID" id="81603975"/>
<evidence type="ECO:0000256" key="9">
    <source>
        <dbReference type="SAM" id="SignalP"/>
    </source>
</evidence>
<sequence>MKFQLLKLLATLAFICQASSMSNNLTDAVTWDEYSLLVNGERVYINAAEFHYQRLPVPEMWLDILQKFKANGFNAVSIYFFWSYHSASKDAYDFETGAHNLQRLFDIVKEAGLWVIARPGPYVNARTNAGGFALWGSDGSMGKLRTSDDAYYQAWLPYMTKIGRIIAANQITKGGPVILCQVENELQETSHNPNNTLVVYMQQLEAALKNAGVTVPTTHNEKGMSSQSWSRDYENVGGAVDIYGLDSYPGGFLSGNNCDGATGFNCRSEHSTNFVDIYYKNNIGQRVTLQGIYEGYGGTNWGHSACPVAYSSNDYMTPLRETREQWAKLWQTKLVQLFSGSAPDLLKTYMLGNGSGYSLSSTNAFSWVLKNPDTGATFTVLQQENTASTSIITFSAYLNTSLSNITVPGVQLAGRQSKILVTDYKFGNQTLLYSSANVLTNGVFPGHDILALYLWEGQTGEFALKTSKNMPFEVYGTSVVNSTLDSGYQSIKYTQAAGSTIIKFINGTTVLLLDQPTAWYFWAPSTSTYPSPRPDQKIFILGPYLVRSASIAHQVLQASGDNNGTTTLEGFVGDAPIKTIEWNGQRFAATKTPYGSYTARIPGTEHRSVSLPSLNKWRSADSLPEAQPGYDDSRWIVANKNSTLSPYAPLTLPVLFSSDYGYYTGAKIYRGYFDGKNHTAVNFTASGGLAFGWNAWLNGNLIGGHPGDPDLTTTTMTLELPTSLLKPNRNVVTVLVDYHGHDETSTGKGVENPRGILGAYLLPDGTQTATGFNLWKIQGNAGGSKNIDPVRGPMNEGGLYAEWLGWFLPGFDGSGKEFTTSSPLDGMSKSGVRFYTTNFHLNVDKDLDAPIGISLSSSNGTIARVMLWVNGYQYGKYVPHIGPQTKFPIPPGIINNRGQNTLALSLWAQTDEGAKLDSIELFTYGLYQTDFDFNRDWSYLQPEWKDRSRYK</sequence>
<dbReference type="EC" id="3.2.1.23" evidence="3"/>
<dbReference type="Pfam" id="PF01301">
    <property type="entry name" value="Glyco_hydro_35"/>
    <property type="match status" value="1"/>
</dbReference>
<gene>
    <name evidence="11" type="ORF">N7458_010350</name>
</gene>
<dbReference type="Pfam" id="PF10435">
    <property type="entry name" value="BetaGal_dom2"/>
    <property type="match status" value="1"/>
</dbReference>
<evidence type="ECO:0000256" key="1">
    <source>
        <dbReference type="ARBA" id="ARBA00001412"/>
    </source>
</evidence>
<keyword evidence="5" id="KW-0378">Hydrolase</keyword>
<dbReference type="GO" id="GO:0004565">
    <property type="term" value="F:beta-galactosidase activity"/>
    <property type="evidence" value="ECO:0007669"/>
    <property type="project" value="UniProtKB-EC"/>
</dbReference>
<protein>
    <recommendedName>
        <fullName evidence="3">beta-galactosidase</fullName>
        <ecNumber evidence="3">3.2.1.23</ecNumber>
    </recommendedName>
</protein>
<keyword evidence="7" id="KW-0326">Glycosidase</keyword>
<dbReference type="PANTHER" id="PTHR23421">
    <property type="entry name" value="BETA-GALACTOSIDASE RELATED"/>
    <property type="match status" value="1"/>
</dbReference>
<evidence type="ECO:0000256" key="6">
    <source>
        <dbReference type="ARBA" id="ARBA00023180"/>
    </source>
</evidence>
<feature type="domain" description="Beta-galactosidase" evidence="10">
    <location>
        <begin position="344"/>
        <end position="521"/>
    </location>
</feature>
<dbReference type="InterPro" id="IPR008979">
    <property type="entry name" value="Galactose-bd-like_sf"/>
</dbReference>
<evidence type="ECO:0000313" key="11">
    <source>
        <dbReference type="EMBL" id="KAJ5439352.1"/>
    </source>
</evidence>
<dbReference type="SUPFAM" id="SSF51445">
    <property type="entry name" value="(Trans)glycosidases"/>
    <property type="match status" value="1"/>
</dbReference>
<evidence type="ECO:0000313" key="12">
    <source>
        <dbReference type="Proteomes" id="UP001213681"/>
    </source>
</evidence>
<dbReference type="SMART" id="SM01029">
    <property type="entry name" value="BetaGal_dom2"/>
    <property type="match status" value="1"/>
</dbReference>
<dbReference type="InterPro" id="IPR036833">
    <property type="entry name" value="BetaGal_dom3_sf"/>
</dbReference>
<dbReference type="InterPro" id="IPR031330">
    <property type="entry name" value="Gly_Hdrlase_35_cat"/>
</dbReference>
<dbReference type="RefSeq" id="XP_056762581.1">
    <property type="nucleotide sequence ID" value="XM_056913732.1"/>
</dbReference>
<feature type="signal peptide" evidence="9">
    <location>
        <begin position="1"/>
        <end position="20"/>
    </location>
</feature>
<dbReference type="Gene3D" id="2.60.120.260">
    <property type="entry name" value="Galactose-binding domain-like"/>
    <property type="match status" value="2"/>
</dbReference>
<evidence type="ECO:0000256" key="5">
    <source>
        <dbReference type="ARBA" id="ARBA00022801"/>
    </source>
</evidence>
<dbReference type="FunFam" id="2.60.120.260:FF:000065">
    <property type="entry name" value="Beta-galactosidase A"/>
    <property type="match status" value="1"/>
</dbReference>
<evidence type="ECO:0000256" key="2">
    <source>
        <dbReference type="ARBA" id="ARBA00009809"/>
    </source>
</evidence>
<reference evidence="11" key="2">
    <citation type="journal article" date="2023" name="IMA Fungus">
        <title>Comparative genomic study of the Penicillium genus elucidates a diverse pangenome and 15 lateral gene transfer events.</title>
        <authorList>
            <person name="Petersen C."/>
            <person name="Sorensen T."/>
            <person name="Nielsen M.R."/>
            <person name="Sondergaard T.E."/>
            <person name="Sorensen J.L."/>
            <person name="Fitzpatrick D.A."/>
            <person name="Frisvad J.C."/>
            <person name="Nielsen K.L."/>
        </authorList>
    </citation>
    <scope>NUCLEOTIDE SEQUENCE</scope>
    <source>
        <strain evidence="11">IBT 16125</strain>
    </source>
</reference>
<dbReference type="InterPro" id="IPR017853">
    <property type="entry name" value="GH"/>
</dbReference>
<name>A0AAD6BZ50_9EURO</name>
<keyword evidence="6" id="KW-0325">Glycoprotein</keyword>
<feature type="chain" id="PRO_5042011203" description="beta-galactosidase" evidence="9">
    <location>
        <begin position="21"/>
        <end position="951"/>
    </location>
</feature>
<dbReference type="AlphaFoldDB" id="A0AAD6BZ50"/>
<comment type="caution">
    <text evidence="11">The sequence shown here is derived from an EMBL/GenBank/DDBJ whole genome shotgun (WGS) entry which is preliminary data.</text>
</comment>
<dbReference type="SUPFAM" id="SSF51011">
    <property type="entry name" value="Glycosyl hydrolase domain"/>
    <property type="match status" value="1"/>
</dbReference>
<comment type="similarity">
    <text evidence="2 8">Belongs to the glycosyl hydrolase 35 family.</text>
</comment>
<organism evidence="11 12">
    <name type="scientific">Penicillium daleae</name>
    <dbReference type="NCBI Taxonomy" id="63821"/>
    <lineage>
        <taxon>Eukaryota</taxon>
        <taxon>Fungi</taxon>
        <taxon>Dikarya</taxon>
        <taxon>Ascomycota</taxon>
        <taxon>Pezizomycotina</taxon>
        <taxon>Eurotiomycetes</taxon>
        <taxon>Eurotiomycetidae</taxon>
        <taxon>Eurotiales</taxon>
        <taxon>Aspergillaceae</taxon>
        <taxon>Penicillium</taxon>
    </lineage>
</organism>
<dbReference type="InterPro" id="IPR025972">
    <property type="entry name" value="BetaGal_dom3"/>
</dbReference>
<dbReference type="InterPro" id="IPR018954">
    <property type="entry name" value="Betagal_dom2"/>
</dbReference>